<gene>
    <name evidence="2" type="ORF">M378DRAFT_167492</name>
</gene>
<evidence type="ECO:0000313" key="3">
    <source>
        <dbReference type="Proteomes" id="UP000054549"/>
    </source>
</evidence>
<evidence type="ECO:0000313" key="2">
    <source>
        <dbReference type="EMBL" id="KIL60984.1"/>
    </source>
</evidence>
<dbReference type="OrthoDB" id="5967843at2759"/>
<dbReference type="InParanoid" id="A0A0C2T3B4"/>
<dbReference type="HOGENOM" id="CLU_2157739_0_0_1"/>
<dbReference type="AlphaFoldDB" id="A0A0C2T3B4"/>
<reference evidence="2 3" key="1">
    <citation type="submission" date="2014-04" db="EMBL/GenBank/DDBJ databases">
        <title>Evolutionary Origins and Diversification of the Mycorrhizal Mutualists.</title>
        <authorList>
            <consortium name="DOE Joint Genome Institute"/>
            <consortium name="Mycorrhizal Genomics Consortium"/>
            <person name="Kohler A."/>
            <person name="Kuo A."/>
            <person name="Nagy L.G."/>
            <person name="Floudas D."/>
            <person name="Copeland A."/>
            <person name="Barry K.W."/>
            <person name="Cichocki N."/>
            <person name="Veneault-Fourrey C."/>
            <person name="LaButti K."/>
            <person name="Lindquist E.A."/>
            <person name="Lipzen A."/>
            <person name="Lundell T."/>
            <person name="Morin E."/>
            <person name="Murat C."/>
            <person name="Riley R."/>
            <person name="Ohm R."/>
            <person name="Sun H."/>
            <person name="Tunlid A."/>
            <person name="Henrissat B."/>
            <person name="Grigoriev I.V."/>
            <person name="Hibbett D.S."/>
            <person name="Martin F."/>
        </authorList>
    </citation>
    <scope>NUCLEOTIDE SEQUENCE [LARGE SCALE GENOMIC DNA]</scope>
    <source>
        <strain evidence="2 3">Koide BX008</strain>
    </source>
</reference>
<sequence length="111" mass="12287">MWSSKKKRLNSSGEEYRHTPTGPDLRIRGNPSVTNIGVNKGANNVTNINNTTNYGGAHGLEQMETFVSFPALHNSSEQDPDRQCHPGTRKSILERIQNWIDNPSARLSGSP</sequence>
<accession>A0A0C2T3B4</accession>
<dbReference type="Proteomes" id="UP000054549">
    <property type="component" value="Unassembled WGS sequence"/>
</dbReference>
<evidence type="ECO:0000256" key="1">
    <source>
        <dbReference type="SAM" id="MobiDB-lite"/>
    </source>
</evidence>
<proteinExistence type="predicted"/>
<dbReference type="EMBL" id="KN818290">
    <property type="protein sequence ID" value="KIL60984.1"/>
    <property type="molecule type" value="Genomic_DNA"/>
</dbReference>
<feature type="region of interest" description="Disordered" evidence="1">
    <location>
        <begin position="1"/>
        <end position="31"/>
    </location>
</feature>
<keyword evidence="3" id="KW-1185">Reference proteome</keyword>
<name>A0A0C2T3B4_AMAMK</name>
<protein>
    <submittedName>
        <fullName evidence="2">Uncharacterized protein</fullName>
    </submittedName>
</protein>
<organism evidence="2 3">
    <name type="scientific">Amanita muscaria (strain Koide BX008)</name>
    <dbReference type="NCBI Taxonomy" id="946122"/>
    <lineage>
        <taxon>Eukaryota</taxon>
        <taxon>Fungi</taxon>
        <taxon>Dikarya</taxon>
        <taxon>Basidiomycota</taxon>
        <taxon>Agaricomycotina</taxon>
        <taxon>Agaricomycetes</taxon>
        <taxon>Agaricomycetidae</taxon>
        <taxon>Agaricales</taxon>
        <taxon>Pluteineae</taxon>
        <taxon>Amanitaceae</taxon>
        <taxon>Amanita</taxon>
    </lineage>
</organism>